<dbReference type="EMBL" id="JAULSR010000005">
    <property type="protein sequence ID" value="KAK0618446.1"/>
    <property type="molecule type" value="Genomic_DNA"/>
</dbReference>
<proteinExistence type="predicted"/>
<dbReference type="SUPFAM" id="SSF52317">
    <property type="entry name" value="Class I glutamine amidotransferase-like"/>
    <property type="match status" value="1"/>
</dbReference>
<comment type="caution">
    <text evidence="2">The sequence shown here is derived from an EMBL/GenBank/DDBJ whole genome shotgun (WGS) entry which is preliminary data.</text>
</comment>
<protein>
    <submittedName>
        <fullName evidence="2">Class I glutamine amidotransferase-like protein</fullName>
    </submittedName>
</protein>
<organism evidence="2 3">
    <name type="scientific">Bombardia bombarda</name>
    <dbReference type="NCBI Taxonomy" id="252184"/>
    <lineage>
        <taxon>Eukaryota</taxon>
        <taxon>Fungi</taxon>
        <taxon>Dikarya</taxon>
        <taxon>Ascomycota</taxon>
        <taxon>Pezizomycotina</taxon>
        <taxon>Sordariomycetes</taxon>
        <taxon>Sordariomycetidae</taxon>
        <taxon>Sordariales</taxon>
        <taxon>Lasiosphaeriaceae</taxon>
        <taxon>Bombardia</taxon>
    </lineage>
</organism>
<evidence type="ECO:0000313" key="2">
    <source>
        <dbReference type="EMBL" id="KAK0618446.1"/>
    </source>
</evidence>
<dbReference type="InterPro" id="IPR029062">
    <property type="entry name" value="Class_I_gatase-like"/>
</dbReference>
<accession>A0AA39WN27</accession>
<gene>
    <name evidence="2" type="ORF">B0T17DRAFT_339296</name>
</gene>
<sequence length="195" mass="21016">MATSDSRKTVRIGVFIPTEAQLLDTACIDVFGSMSYEYQSGLSYMIPETIYSLAPSVSISYISTIKPGELIRLTGSMKVACTHHLSDPEVQPGQLDIVLIPGPDPRTAWEAAVTDWVAGHAATEGTDILSVCSGIFVCGAAGILKGKKACGPRGLQSQLKKQFEDVTWLGDELRWIQDGNIWSSGTVSPFFSSRV</sequence>
<reference evidence="2" key="1">
    <citation type="submission" date="2023-06" db="EMBL/GenBank/DDBJ databases">
        <title>Genome-scale phylogeny and comparative genomics of the fungal order Sordariales.</title>
        <authorList>
            <consortium name="Lawrence Berkeley National Laboratory"/>
            <person name="Hensen N."/>
            <person name="Bonometti L."/>
            <person name="Westerberg I."/>
            <person name="Brannstrom I.O."/>
            <person name="Guillou S."/>
            <person name="Cros-Aarteil S."/>
            <person name="Calhoun S."/>
            <person name="Haridas S."/>
            <person name="Kuo A."/>
            <person name="Mondo S."/>
            <person name="Pangilinan J."/>
            <person name="Riley R."/>
            <person name="LaButti K."/>
            <person name="Andreopoulos B."/>
            <person name="Lipzen A."/>
            <person name="Chen C."/>
            <person name="Yanf M."/>
            <person name="Daum C."/>
            <person name="Ng V."/>
            <person name="Clum A."/>
            <person name="Steindorff A."/>
            <person name="Ohm R."/>
            <person name="Martin F."/>
            <person name="Silar P."/>
            <person name="Natvig D."/>
            <person name="Lalanne C."/>
            <person name="Gautier V."/>
            <person name="Ament-velasquez S.L."/>
            <person name="Kruys A."/>
            <person name="Hutchinson M.I."/>
            <person name="Powell A.J."/>
            <person name="Barry K."/>
            <person name="Miller A.N."/>
            <person name="Grigoriev I.V."/>
            <person name="Debuchy R."/>
            <person name="Gladieux P."/>
            <person name="Thoren M.H."/>
            <person name="Johannesson H."/>
        </authorList>
    </citation>
    <scope>NUCLEOTIDE SEQUENCE</scope>
    <source>
        <strain evidence="2">SMH3391-2</strain>
    </source>
</reference>
<dbReference type="PANTHER" id="PTHR43130:SF7">
    <property type="entry name" value="DJ-1_PFPI DOMAIN-CONTAINING PROTEIN"/>
    <property type="match status" value="1"/>
</dbReference>
<dbReference type="PANTHER" id="PTHR43130">
    <property type="entry name" value="ARAC-FAMILY TRANSCRIPTIONAL REGULATOR"/>
    <property type="match status" value="1"/>
</dbReference>
<dbReference type="Gene3D" id="3.40.50.880">
    <property type="match status" value="1"/>
</dbReference>
<dbReference type="Proteomes" id="UP001174934">
    <property type="component" value="Unassembled WGS sequence"/>
</dbReference>
<evidence type="ECO:0000313" key="3">
    <source>
        <dbReference type="Proteomes" id="UP001174934"/>
    </source>
</evidence>
<feature type="domain" description="DJ-1/PfpI" evidence="1">
    <location>
        <begin position="62"/>
        <end position="186"/>
    </location>
</feature>
<keyword evidence="2" id="KW-0315">Glutamine amidotransferase</keyword>
<dbReference type="InterPro" id="IPR002818">
    <property type="entry name" value="DJ-1/PfpI"/>
</dbReference>
<dbReference type="AlphaFoldDB" id="A0AA39WN27"/>
<keyword evidence="3" id="KW-1185">Reference proteome</keyword>
<name>A0AA39WN27_9PEZI</name>
<evidence type="ECO:0000259" key="1">
    <source>
        <dbReference type="Pfam" id="PF01965"/>
    </source>
</evidence>
<dbReference type="InterPro" id="IPR052158">
    <property type="entry name" value="INH-QAR"/>
</dbReference>
<dbReference type="Pfam" id="PF01965">
    <property type="entry name" value="DJ-1_PfpI"/>
    <property type="match status" value="1"/>
</dbReference>